<reference evidence="1 2" key="1">
    <citation type="journal article" date="2020" name="IScience">
        <title>Genome Sequencing of the Endangered Kingdonia uniflora (Circaeasteraceae, Ranunculales) Reveals Potential Mechanisms of Evolutionary Specialization.</title>
        <authorList>
            <person name="Sun Y."/>
            <person name="Deng T."/>
            <person name="Zhang A."/>
            <person name="Moore M.J."/>
            <person name="Landis J.B."/>
            <person name="Lin N."/>
            <person name="Zhang H."/>
            <person name="Zhang X."/>
            <person name="Huang J."/>
            <person name="Zhang X."/>
            <person name="Sun H."/>
            <person name="Wang H."/>
        </authorList>
    </citation>
    <scope>NUCLEOTIDE SEQUENCE [LARGE SCALE GENOMIC DNA]</scope>
    <source>
        <strain evidence="1">TB1705</strain>
        <tissue evidence="1">Leaf</tissue>
    </source>
</reference>
<evidence type="ECO:0000313" key="2">
    <source>
        <dbReference type="Proteomes" id="UP000541444"/>
    </source>
</evidence>
<name>A0A7J7LB27_9MAGN</name>
<keyword evidence="2" id="KW-1185">Reference proteome</keyword>
<gene>
    <name evidence="1" type="ORF">GIB67_009713</name>
</gene>
<comment type="caution">
    <text evidence="1">The sequence shown here is derived from an EMBL/GenBank/DDBJ whole genome shotgun (WGS) entry which is preliminary data.</text>
</comment>
<organism evidence="1 2">
    <name type="scientific">Kingdonia uniflora</name>
    <dbReference type="NCBI Taxonomy" id="39325"/>
    <lineage>
        <taxon>Eukaryota</taxon>
        <taxon>Viridiplantae</taxon>
        <taxon>Streptophyta</taxon>
        <taxon>Embryophyta</taxon>
        <taxon>Tracheophyta</taxon>
        <taxon>Spermatophyta</taxon>
        <taxon>Magnoliopsida</taxon>
        <taxon>Ranunculales</taxon>
        <taxon>Circaeasteraceae</taxon>
        <taxon>Kingdonia</taxon>
    </lineage>
</organism>
<dbReference type="EMBL" id="JACGCM010002435">
    <property type="protein sequence ID" value="KAF6139866.1"/>
    <property type="molecule type" value="Genomic_DNA"/>
</dbReference>
<sequence length="54" mass="6103">KTPKRVFKSYCFSFIISPSSLSLPTLHHSKQSKVFSFSLSNKLFLTYSSNICGL</sequence>
<proteinExistence type="predicted"/>
<dbReference type="AlphaFoldDB" id="A0A7J7LB27"/>
<evidence type="ECO:0000313" key="1">
    <source>
        <dbReference type="EMBL" id="KAF6139866.1"/>
    </source>
</evidence>
<dbReference type="Proteomes" id="UP000541444">
    <property type="component" value="Unassembled WGS sequence"/>
</dbReference>
<feature type="non-terminal residue" evidence="1">
    <location>
        <position position="1"/>
    </location>
</feature>
<protein>
    <submittedName>
        <fullName evidence="1">Uncharacterized protein</fullName>
    </submittedName>
</protein>
<accession>A0A7J7LB27</accession>